<dbReference type="AlphaFoldDB" id="A0A550C5J5"/>
<evidence type="ECO:0000313" key="1">
    <source>
        <dbReference type="EMBL" id="TRM60052.1"/>
    </source>
</evidence>
<dbReference type="OrthoDB" id="3160749at2759"/>
<comment type="caution">
    <text evidence="1">The sequence shown here is derived from an EMBL/GenBank/DDBJ whole genome shotgun (WGS) entry which is preliminary data.</text>
</comment>
<gene>
    <name evidence="1" type="ORF">BD626DRAFT_506290</name>
</gene>
<dbReference type="Pfam" id="PF21858">
    <property type="entry name" value="DUF6914"/>
    <property type="match status" value="1"/>
</dbReference>
<evidence type="ECO:0000313" key="2">
    <source>
        <dbReference type="Proteomes" id="UP000320762"/>
    </source>
</evidence>
<name>A0A550C5J5_9AGAR</name>
<dbReference type="EMBL" id="VDMD01000024">
    <property type="protein sequence ID" value="TRM60052.1"/>
    <property type="molecule type" value="Genomic_DNA"/>
</dbReference>
<dbReference type="Proteomes" id="UP000320762">
    <property type="component" value="Unassembled WGS sequence"/>
</dbReference>
<protein>
    <submittedName>
        <fullName evidence="1">Uncharacterized protein</fullName>
    </submittedName>
</protein>
<keyword evidence="2" id="KW-1185">Reference proteome</keyword>
<accession>A0A550C5J5</accession>
<organism evidence="1 2">
    <name type="scientific">Schizophyllum amplum</name>
    <dbReference type="NCBI Taxonomy" id="97359"/>
    <lineage>
        <taxon>Eukaryota</taxon>
        <taxon>Fungi</taxon>
        <taxon>Dikarya</taxon>
        <taxon>Basidiomycota</taxon>
        <taxon>Agaricomycotina</taxon>
        <taxon>Agaricomycetes</taxon>
        <taxon>Agaricomycetidae</taxon>
        <taxon>Agaricales</taxon>
        <taxon>Schizophyllaceae</taxon>
        <taxon>Schizophyllum</taxon>
    </lineage>
</organism>
<proteinExistence type="predicted"/>
<reference evidence="1 2" key="1">
    <citation type="journal article" date="2019" name="New Phytol.">
        <title>Comparative genomics reveals unique wood-decay strategies and fruiting body development in the Schizophyllaceae.</title>
        <authorList>
            <person name="Almasi E."/>
            <person name="Sahu N."/>
            <person name="Krizsan K."/>
            <person name="Balint B."/>
            <person name="Kovacs G.M."/>
            <person name="Kiss B."/>
            <person name="Cseklye J."/>
            <person name="Drula E."/>
            <person name="Henrissat B."/>
            <person name="Nagy I."/>
            <person name="Chovatia M."/>
            <person name="Adam C."/>
            <person name="LaButti K."/>
            <person name="Lipzen A."/>
            <person name="Riley R."/>
            <person name="Grigoriev I.V."/>
            <person name="Nagy L.G."/>
        </authorList>
    </citation>
    <scope>NUCLEOTIDE SEQUENCE [LARGE SCALE GENOMIC DNA]</scope>
    <source>
        <strain evidence="1 2">NL-1724</strain>
    </source>
</reference>
<dbReference type="InterPro" id="IPR054208">
    <property type="entry name" value="DUF6914"/>
</dbReference>
<sequence length="182" mass="20569">MSSLLNKLFKKGTQCEVAIVQYERDDYSVGHEEQLHWAVVAVVSKDESEIKAAVWQIMDRHYSDGRPSEWSLSHVPTMPLNKTMKCLGGVIIGVMERKDIDSANKLIHDLAQPKPKFPGWNCRDWVVEVIKDILSPWGWADARITTQHSLLPSLRLASQASANARQQHKRSLPHIVALELPA</sequence>